<feature type="compositionally biased region" description="Acidic residues" evidence="2">
    <location>
        <begin position="597"/>
        <end position="608"/>
    </location>
</feature>
<dbReference type="AlphaFoldDB" id="A0A8J4PLJ9"/>
<dbReference type="PANTHER" id="PTHR32134">
    <property type="entry name" value="FNIP REPEAT-CONTAINING PROTEIN"/>
    <property type="match status" value="1"/>
</dbReference>
<gene>
    <name evidence="3" type="ORF">CYY_009868</name>
</gene>
<dbReference type="PANTHER" id="PTHR32134:SF92">
    <property type="entry name" value="FNIP REPEAT-CONTAINING PROTEIN"/>
    <property type="match status" value="1"/>
</dbReference>
<name>A0A8J4PLJ9_9MYCE</name>
<dbReference type="SUPFAM" id="SSF52058">
    <property type="entry name" value="L domain-like"/>
    <property type="match status" value="1"/>
</dbReference>
<sequence>MDDNLFNLVWRNQSIFSTIKQHLFYNGLRYNGFRKFVKDVKYLKVLPKQVHVYVEGFYTDFIGDLEKNLISGVSINHSSQLEFVDHMPPVEKIVFLNLKELETLVYPIPDTVVLVRFVYFDGVHYKAAIEKLPASVKSITFDFVSREEFVIPFLPSFVTSLEIGKLSQSIEPGFLPPNLHTLVLNDFNLPLQNLPQTITHLSLLRFNQPIQPNTLPVGLKTLIFKFFFNQEIQEHSIPSGVTCLALGESFNKVIKPNTLPASLLTLDFGGSYNQALEIGSLPPLITNLNFKDSFNQPIGVSVLPPRLKSLDLGFNYWQRIETDALPTTLVSLKGMEPNSNYPFEKLVHLQTLSFQSFRKSRQIKLPDSLKALDITPFKRVEFEFYPNNLQELVFDYWGKYPLIPGSLPRVNKLTLTLRDSIPLTKGVVPNGVKTLILELEGSNCKIPRGSIPASVTKLKFKKLHYQLDFESIPNTVRYLTLPVGFKQSLQSRCCPIPDNIIKLKIHIDRVYNWNTDPPCDAEKWNIVYAGLNKFINRTDQQDKFDYAIVLTNFHCSYYGPRSDQQRYFDLINDYMKRPSASDDILKDLVLVQKEDSDQYDDSDVDQEEQYFTCSSSDDY</sequence>
<keyword evidence="4" id="KW-1185">Reference proteome</keyword>
<evidence type="ECO:0000313" key="4">
    <source>
        <dbReference type="Proteomes" id="UP000695562"/>
    </source>
</evidence>
<evidence type="ECO:0000313" key="3">
    <source>
        <dbReference type="EMBL" id="KAF2068809.1"/>
    </source>
</evidence>
<feature type="region of interest" description="Disordered" evidence="2">
    <location>
        <begin position="596"/>
        <end position="619"/>
    </location>
</feature>
<accession>A0A8J4PLJ9</accession>
<evidence type="ECO:0000256" key="2">
    <source>
        <dbReference type="SAM" id="MobiDB-lite"/>
    </source>
</evidence>
<dbReference type="Proteomes" id="UP000695562">
    <property type="component" value="Unassembled WGS sequence"/>
</dbReference>
<dbReference type="InterPro" id="IPR051251">
    <property type="entry name" value="STK_FNIP-Repeat"/>
</dbReference>
<comment type="caution">
    <text evidence="3">The sequence shown here is derived from an EMBL/GenBank/DDBJ whole genome shotgun (WGS) entry which is preliminary data.</text>
</comment>
<reference evidence="3" key="1">
    <citation type="submission" date="2020-01" db="EMBL/GenBank/DDBJ databases">
        <title>Development of genomics and gene disruption for Polysphondylium violaceum indicates a role for the polyketide synthase stlB in stalk morphogenesis.</title>
        <authorList>
            <person name="Narita B."/>
            <person name="Kawabe Y."/>
            <person name="Kin K."/>
            <person name="Saito T."/>
            <person name="Gibbs R."/>
            <person name="Kuspa A."/>
            <person name="Muzny D."/>
            <person name="Queller D."/>
            <person name="Richards S."/>
            <person name="Strassman J."/>
            <person name="Sucgang R."/>
            <person name="Worley K."/>
            <person name="Schaap P."/>
        </authorList>
    </citation>
    <scope>NUCLEOTIDE SEQUENCE</scope>
    <source>
        <strain evidence="3">QSvi11</strain>
    </source>
</reference>
<organism evidence="3 4">
    <name type="scientific">Polysphondylium violaceum</name>
    <dbReference type="NCBI Taxonomy" id="133409"/>
    <lineage>
        <taxon>Eukaryota</taxon>
        <taxon>Amoebozoa</taxon>
        <taxon>Evosea</taxon>
        <taxon>Eumycetozoa</taxon>
        <taxon>Dictyostelia</taxon>
        <taxon>Dictyosteliales</taxon>
        <taxon>Dictyosteliaceae</taxon>
        <taxon>Polysphondylium</taxon>
    </lineage>
</organism>
<protein>
    <recommendedName>
        <fullName evidence="5">FNIP repeat-containing protein</fullName>
    </recommendedName>
</protein>
<proteinExistence type="predicted"/>
<dbReference type="InterPro" id="IPR008615">
    <property type="entry name" value="FNIP"/>
</dbReference>
<dbReference type="InterPro" id="IPR032675">
    <property type="entry name" value="LRR_dom_sf"/>
</dbReference>
<dbReference type="OrthoDB" id="24190at2759"/>
<evidence type="ECO:0000256" key="1">
    <source>
        <dbReference type="ARBA" id="ARBA00022737"/>
    </source>
</evidence>
<dbReference type="Pfam" id="PF05725">
    <property type="entry name" value="FNIP"/>
    <property type="match status" value="4"/>
</dbReference>
<keyword evidence="1" id="KW-0677">Repeat</keyword>
<evidence type="ECO:0008006" key="5">
    <source>
        <dbReference type="Google" id="ProtNLM"/>
    </source>
</evidence>
<dbReference type="EMBL" id="AJWJ01000836">
    <property type="protein sequence ID" value="KAF2068809.1"/>
    <property type="molecule type" value="Genomic_DNA"/>
</dbReference>
<dbReference type="Gene3D" id="3.80.10.10">
    <property type="entry name" value="Ribonuclease Inhibitor"/>
    <property type="match status" value="1"/>
</dbReference>